<reference evidence="2 3" key="1">
    <citation type="submission" date="2017-11" db="EMBL/GenBank/DDBJ databases">
        <title>Genome sequencing of a diverse group of Pseudomonas species.</title>
        <authorList>
            <person name="Loper J."/>
        </authorList>
    </citation>
    <scope>NUCLEOTIDE SEQUENCE [LARGE SCALE GENOMIC DNA]</scope>
    <source>
        <strain evidence="2 3">LMG 25716</strain>
    </source>
</reference>
<keyword evidence="3" id="KW-1185">Reference proteome</keyword>
<organism evidence="2 3">
    <name type="scientific">Pseudomonas baetica</name>
    <dbReference type="NCBI Taxonomy" id="674054"/>
    <lineage>
        <taxon>Bacteria</taxon>
        <taxon>Pseudomonadati</taxon>
        <taxon>Pseudomonadota</taxon>
        <taxon>Gammaproteobacteria</taxon>
        <taxon>Pseudomonadales</taxon>
        <taxon>Pseudomonadaceae</taxon>
        <taxon>Pseudomonas</taxon>
    </lineage>
</organism>
<name>A0ABX4Q7V0_9PSED</name>
<accession>A0ABX4Q7V0</accession>
<gene>
    <name evidence="2" type="ORF">ATI02_5970</name>
</gene>
<proteinExistence type="predicted"/>
<evidence type="ECO:0000313" key="3">
    <source>
        <dbReference type="Proteomes" id="UP000232455"/>
    </source>
</evidence>
<comment type="caution">
    <text evidence="2">The sequence shown here is derived from an EMBL/GenBank/DDBJ whole genome shotgun (WGS) entry which is preliminary data.</text>
</comment>
<evidence type="ECO:0000256" key="1">
    <source>
        <dbReference type="SAM" id="MobiDB-lite"/>
    </source>
</evidence>
<feature type="compositionally biased region" description="Basic and acidic residues" evidence="1">
    <location>
        <begin position="54"/>
        <end position="63"/>
    </location>
</feature>
<sequence length="63" mass="6798">MSVNKTCVCKVCGSVRSFKKVTATCSRLCKDIYLARPAANSTTPIHSAIHSGAKSHDTDRTKD</sequence>
<protein>
    <recommendedName>
        <fullName evidence="4">DUF2116 family Zn-ribbon domain-containing protein</fullName>
    </recommendedName>
</protein>
<dbReference type="EMBL" id="PHHE01000001">
    <property type="protein sequence ID" value="PKA72869.1"/>
    <property type="molecule type" value="Genomic_DNA"/>
</dbReference>
<feature type="region of interest" description="Disordered" evidence="1">
    <location>
        <begin position="44"/>
        <end position="63"/>
    </location>
</feature>
<evidence type="ECO:0000313" key="2">
    <source>
        <dbReference type="EMBL" id="PKA72869.1"/>
    </source>
</evidence>
<dbReference type="Proteomes" id="UP000232455">
    <property type="component" value="Unassembled WGS sequence"/>
</dbReference>
<evidence type="ECO:0008006" key="4">
    <source>
        <dbReference type="Google" id="ProtNLM"/>
    </source>
</evidence>